<dbReference type="Gene3D" id="2.60.40.10">
    <property type="entry name" value="Immunoglobulins"/>
    <property type="match status" value="4"/>
</dbReference>
<dbReference type="GO" id="GO:0005509">
    <property type="term" value="F:calcium ion binding"/>
    <property type="evidence" value="ECO:0007669"/>
    <property type="project" value="InterPro"/>
</dbReference>
<dbReference type="InterPro" id="IPR036179">
    <property type="entry name" value="Ig-like_dom_sf"/>
</dbReference>
<dbReference type="Pfam" id="PF05345">
    <property type="entry name" value="He_PIG"/>
    <property type="match status" value="1"/>
</dbReference>
<dbReference type="AlphaFoldDB" id="A0A512MBE7"/>
<dbReference type="GO" id="GO:0016020">
    <property type="term" value="C:membrane"/>
    <property type="evidence" value="ECO:0007669"/>
    <property type="project" value="InterPro"/>
</dbReference>
<accession>A0A512MBE7</accession>
<feature type="domain" description="Ig-like" evidence="1">
    <location>
        <begin position="451"/>
        <end position="535"/>
    </location>
</feature>
<dbReference type="RefSeq" id="WP_146851606.1">
    <property type="nucleotide sequence ID" value="NZ_BKAG01000024.1"/>
</dbReference>
<protein>
    <recommendedName>
        <fullName evidence="1">Ig-like domain-containing protein</fullName>
    </recommendedName>
</protein>
<dbReference type="PROSITE" id="PS50835">
    <property type="entry name" value="IG_LIKE"/>
    <property type="match status" value="2"/>
</dbReference>
<dbReference type="Proteomes" id="UP000321577">
    <property type="component" value="Unassembled WGS sequence"/>
</dbReference>
<evidence type="ECO:0000259" key="1">
    <source>
        <dbReference type="PROSITE" id="PS50835"/>
    </source>
</evidence>
<feature type="domain" description="Ig-like" evidence="1">
    <location>
        <begin position="545"/>
        <end position="622"/>
    </location>
</feature>
<reference evidence="2 3" key="1">
    <citation type="submission" date="2019-07" db="EMBL/GenBank/DDBJ databases">
        <title>Whole genome shotgun sequence of Brevifollis gellanilyticus NBRC 108608.</title>
        <authorList>
            <person name="Hosoyama A."/>
            <person name="Uohara A."/>
            <person name="Ohji S."/>
            <person name="Ichikawa N."/>
        </authorList>
    </citation>
    <scope>NUCLEOTIDE SEQUENCE [LARGE SCALE GENOMIC DNA]</scope>
    <source>
        <strain evidence="2 3">NBRC 108608</strain>
    </source>
</reference>
<gene>
    <name evidence="2" type="ORF">BGE01nite_33440</name>
</gene>
<dbReference type="InterPro" id="IPR007110">
    <property type="entry name" value="Ig-like_dom"/>
</dbReference>
<dbReference type="EMBL" id="BKAG01000024">
    <property type="protein sequence ID" value="GEP44053.1"/>
    <property type="molecule type" value="Genomic_DNA"/>
</dbReference>
<dbReference type="OrthoDB" id="9798386at2"/>
<name>A0A512MBE7_9BACT</name>
<evidence type="ECO:0000313" key="3">
    <source>
        <dbReference type="Proteomes" id="UP000321577"/>
    </source>
</evidence>
<dbReference type="SUPFAM" id="SSF49313">
    <property type="entry name" value="Cadherin-like"/>
    <property type="match status" value="1"/>
</dbReference>
<dbReference type="SMART" id="SM00409">
    <property type="entry name" value="IG"/>
    <property type="match status" value="2"/>
</dbReference>
<dbReference type="InterPro" id="IPR003599">
    <property type="entry name" value="Ig_sub"/>
</dbReference>
<proteinExistence type="predicted"/>
<keyword evidence="3" id="KW-1185">Reference proteome</keyword>
<organism evidence="2 3">
    <name type="scientific">Brevifollis gellanilyticus</name>
    <dbReference type="NCBI Taxonomy" id="748831"/>
    <lineage>
        <taxon>Bacteria</taxon>
        <taxon>Pseudomonadati</taxon>
        <taxon>Verrucomicrobiota</taxon>
        <taxon>Verrucomicrobiia</taxon>
        <taxon>Verrucomicrobiales</taxon>
        <taxon>Verrucomicrobiaceae</taxon>
    </lineage>
</organism>
<dbReference type="InterPro" id="IPR013783">
    <property type="entry name" value="Ig-like_fold"/>
</dbReference>
<comment type="caution">
    <text evidence="2">The sequence shown here is derived from an EMBL/GenBank/DDBJ whole genome shotgun (WGS) entry which is preliminary data.</text>
</comment>
<dbReference type="SUPFAM" id="SSF48726">
    <property type="entry name" value="Immunoglobulin"/>
    <property type="match status" value="1"/>
</dbReference>
<sequence length="1194" mass="127213">MSYEPDSYVRPELREQGFVITVGSTSSPRGTYLQQSIYNYSPDNGSTYARYISGDSDFKLVHEQGLLFTPVQLDLAGYNSVIDLTVQGVKSDGSIVSHTINRLPLGDGPGPGADFKVCSLPASFQQIRELRIPQTGYYLDNIVVEPPAGEAPLQAPLPEPYVYDIDWEAAPHKLDQMTATGGQRAPSSVNFGSTMVRERPGGAGRYLELSRDNDTYDQIQMSLALNARRYVIDYDLSHAPSSHAALFLDLNGGFLRVDMSEGILSFYKDTVSLTDGTQGSLLYTASANNQFQIVWDEVTGQLSISIGGQIRKVWNIVDGSVSDILSLRFSTADIAVTSIDNLKIQALDRAPLRMIPGERDFVFLQVLQSETVPVRIVNTGSSSVTLTGVRKLDPTFSFSGIMFPLTLAAGEQVIGQVTAAPLTTGYKSSYLIIDSSAGSICSRLGTYPRDPVTNYFSGQPASRTVESGSPLQIVSVFSGPSAERFEWTKDGKIIPGTSAILDVSTSASSTDAGVYQVKAYLTNGEVVASNTATITVTTIGFTTQPVSKWVRVVPGMSSSLSLTCAFKTPVSRYEWRMDGTVVSGTGPTLTISSPTLQNAGVYRVTAHLSDGRSFQSQPANVGVVIYSSVTRTAASGSEFNYPAQVAGPGLTYSWFFNQTQPVSELPGVVEAGQTLRLNPVSGAHHGSFTSTALMPDAVAPATLLSSGSIVSLTLQVQGGAMPVPVLLSSTLGHAMVGQPYEFTLSATSSTPQTFSASGLPAELTLVPSTGRIYGTPLASSIPSGTPSGESKTYNVTVTVSNTYGQVSRQIPLVLHPRLSSARVLGLTQPDVLPGLRQPTRIQGDITLDSLSLHTLGTPRIQATTRLVFDPITGSMKGTLRTTANSPLLGHPVRWDGQCLESDATGSDKLFVFQAARIVRQLNPAYHVAGKYPTALTVDVGEAILPPNLPLGSGVLSVKLGADSRVTYVGSLPDGSSITGSGEWVEDWENNQGLRHPLHCATAGPGHLAGWLELGLNSLAGRLQWIRQPLRTQPTWPEGFQFATVSENVSVVGERLVAPASGETLMGLHRQPVVLSGRSRDGLSASRRFTVSTRHVATALLPASSPATLAIQPAEGTFSGSLNMGSYKGRALTGSYRGVLLPGLQVGKGYMLVPDVARYEESVRLRGITLSIGGASPAVMPMKPVEIELFLERPN</sequence>
<dbReference type="CDD" id="cd00096">
    <property type="entry name" value="Ig"/>
    <property type="match status" value="1"/>
</dbReference>
<evidence type="ECO:0000313" key="2">
    <source>
        <dbReference type="EMBL" id="GEP44053.1"/>
    </source>
</evidence>
<dbReference type="InterPro" id="IPR015919">
    <property type="entry name" value="Cadherin-like_sf"/>
</dbReference>